<evidence type="ECO:0000256" key="4">
    <source>
        <dbReference type="ARBA" id="ARBA00022679"/>
    </source>
</evidence>
<protein>
    <recommendedName>
        <fullName evidence="9">4,4'-diaponeurosporenoate glycosyltransferase</fullName>
    </recommendedName>
</protein>
<dbReference type="InterPro" id="IPR001173">
    <property type="entry name" value="Glyco_trans_2-like"/>
</dbReference>
<evidence type="ECO:0000256" key="6">
    <source>
        <dbReference type="ARBA" id="ARBA00037281"/>
    </source>
</evidence>
<comment type="function">
    <text evidence="6">Catalyzes the glycosylation of 4,4'-diaponeurosporenoate, i.e. the esterification of glucose at the C1'' position with the carboxyl group of 4,4'-diaponeurosporenic acid, to form glycosyl-4,4'-diaponeurosporenoate. This is a step in the biosynthesis of staphyloxanthin, an orange pigment present in most staphylococci strains.</text>
</comment>
<keyword evidence="4" id="KW-0808">Transferase</keyword>
<dbReference type="EMBL" id="BJOV01000001">
    <property type="protein sequence ID" value="GED99925.1"/>
    <property type="molecule type" value="Genomic_DNA"/>
</dbReference>
<dbReference type="AlphaFoldDB" id="A0A7I9V3D7"/>
<evidence type="ECO:0000256" key="2">
    <source>
        <dbReference type="ARBA" id="ARBA00022475"/>
    </source>
</evidence>
<dbReference type="Gene3D" id="3.90.550.10">
    <property type="entry name" value="Spore Coat Polysaccharide Biosynthesis Protein SpsA, Chain A"/>
    <property type="match status" value="1"/>
</dbReference>
<comment type="pathway">
    <text evidence="7">Carotenoid biosynthesis; staphyloxanthin biosynthesis; staphyloxanthin from farnesyl diphosphate: step 4/5.</text>
</comment>
<sequence length="290" mass="31810">MTSQGSDVTLSLVIPVYNEEDILAACLEHVAGQDRPVDECIVVDNNCTDGSRAIAESFSDRLPIRIVEESRPGVYWAREAGFSAASGDILGRIDADTRLEPEWTSVVTEFLESQTDVAAMTGVGFGYDAPFAERIRTSLKAAAEKARRSTVAGRRANTVFGANMAVRRPVWNEVRERQVEAAGTHEDHDLFYALDSAGHVAWQHPSMIAGVSARRMAAPIRSNAGYAAAAIRTAWLHGRRREAVVQAVKAPGFFVSLLVMKVVLVPFDPSDRSWRPGRNMWADRKSPVNE</sequence>
<evidence type="ECO:0000256" key="5">
    <source>
        <dbReference type="ARBA" id="ARBA00023136"/>
    </source>
</evidence>
<evidence type="ECO:0000259" key="10">
    <source>
        <dbReference type="Pfam" id="PF00535"/>
    </source>
</evidence>
<organism evidence="11 12">
    <name type="scientific">Gordonia spumicola</name>
    <dbReference type="NCBI Taxonomy" id="589161"/>
    <lineage>
        <taxon>Bacteria</taxon>
        <taxon>Bacillati</taxon>
        <taxon>Actinomycetota</taxon>
        <taxon>Actinomycetes</taxon>
        <taxon>Mycobacteriales</taxon>
        <taxon>Gordoniaceae</taxon>
        <taxon>Gordonia</taxon>
    </lineage>
</organism>
<dbReference type="GO" id="GO:0016757">
    <property type="term" value="F:glycosyltransferase activity"/>
    <property type="evidence" value="ECO:0007669"/>
    <property type="project" value="UniProtKB-KW"/>
</dbReference>
<dbReference type="PANTHER" id="PTHR43646:SF2">
    <property type="entry name" value="GLYCOSYLTRANSFERASE 2-LIKE DOMAIN-CONTAINING PROTEIN"/>
    <property type="match status" value="1"/>
</dbReference>
<evidence type="ECO:0000256" key="3">
    <source>
        <dbReference type="ARBA" id="ARBA00022676"/>
    </source>
</evidence>
<accession>A0A7I9V3D7</accession>
<keyword evidence="2" id="KW-1003">Cell membrane</keyword>
<keyword evidence="3" id="KW-0328">Glycosyltransferase</keyword>
<keyword evidence="5" id="KW-0472">Membrane</keyword>
<evidence type="ECO:0000256" key="8">
    <source>
        <dbReference type="ARBA" id="ARBA00038120"/>
    </source>
</evidence>
<evidence type="ECO:0000313" key="12">
    <source>
        <dbReference type="Proteomes" id="UP000444960"/>
    </source>
</evidence>
<dbReference type="CDD" id="cd00761">
    <property type="entry name" value="Glyco_tranf_GTA_type"/>
    <property type="match status" value="1"/>
</dbReference>
<name>A0A7I9V3D7_9ACTN</name>
<dbReference type="SUPFAM" id="SSF53448">
    <property type="entry name" value="Nucleotide-diphospho-sugar transferases"/>
    <property type="match status" value="1"/>
</dbReference>
<evidence type="ECO:0000256" key="1">
    <source>
        <dbReference type="ARBA" id="ARBA00004236"/>
    </source>
</evidence>
<evidence type="ECO:0000256" key="9">
    <source>
        <dbReference type="ARBA" id="ARBA00040345"/>
    </source>
</evidence>
<dbReference type="PANTHER" id="PTHR43646">
    <property type="entry name" value="GLYCOSYLTRANSFERASE"/>
    <property type="match status" value="1"/>
</dbReference>
<proteinExistence type="inferred from homology"/>
<feature type="domain" description="Glycosyltransferase 2-like" evidence="10">
    <location>
        <begin position="11"/>
        <end position="170"/>
    </location>
</feature>
<reference evidence="12" key="1">
    <citation type="submission" date="2019-06" db="EMBL/GenBank/DDBJ databases">
        <title>Gordonia isolated from sludge of a wastewater treatment plant.</title>
        <authorList>
            <person name="Tamura T."/>
            <person name="Aoyama K."/>
            <person name="Kang Y."/>
            <person name="Saito S."/>
            <person name="Akiyama N."/>
            <person name="Yazawa K."/>
            <person name="Gonoi T."/>
            <person name="Mikami Y."/>
        </authorList>
    </citation>
    <scope>NUCLEOTIDE SEQUENCE [LARGE SCALE GENOMIC DNA]</scope>
    <source>
        <strain evidence="12">NBRC 107696</strain>
    </source>
</reference>
<dbReference type="Pfam" id="PF00535">
    <property type="entry name" value="Glycos_transf_2"/>
    <property type="match status" value="1"/>
</dbReference>
<keyword evidence="12" id="KW-1185">Reference proteome</keyword>
<dbReference type="GO" id="GO:0005886">
    <property type="term" value="C:plasma membrane"/>
    <property type="evidence" value="ECO:0007669"/>
    <property type="project" value="UniProtKB-SubCell"/>
</dbReference>
<comment type="caution">
    <text evidence="11">The sequence shown here is derived from an EMBL/GenBank/DDBJ whole genome shotgun (WGS) entry which is preliminary data.</text>
</comment>
<evidence type="ECO:0000313" key="11">
    <source>
        <dbReference type="EMBL" id="GED99925.1"/>
    </source>
</evidence>
<evidence type="ECO:0000256" key="7">
    <source>
        <dbReference type="ARBA" id="ARBA00037904"/>
    </source>
</evidence>
<comment type="subcellular location">
    <subcellularLocation>
        <location evidence="1">Cell membrane</location>
    </subcellularLocation>
</comment>
<dbReference type="InterPro" id="IPR029044">
    <property type="entry name" value="Nucleotide-diphossugar_trans"/>
</dbReference>
<gene>
    <name evidence="11" type="ORF">nbrc107696_03720</name>
</gene>
<comment type="similarity">
    <text evidence="8">Belongs to the glycosyltransferase 2 family. CrtQ subfamily.</text>
</comment>
<dbReference type="Proteomes" id="UP000444960">
    <property type="component" value="Unassembled WGS sequence"/>
</dbReference>